<keyword evidence="2" id="KW-1133">Transmembrane helix</keyword>
<dbReference type="PROSITE" id="PS51671">
    <property type="entry name" value="ACT"/>
    <property type="match status" value="1"/>
</dbReference>
<gene>
    <name evidence="5" type="primary">STY46_1</name>
    <name evidence="5" type="ORF">Zm00014a_002882</name>
</gene>
<dbReference type="SMART" id="SM00220">
    <property type="entry name" value="S_TKc"/>
    <property type="match status" value="1"/>
</dbReference>
<dbReference type="PANTHER" id="PTHR44329:SF41">
    <property type="entry name" value="OS12G0163800 PROTEIN"/>
    <property type="match status" value="1"/>
</dbReference>
<dbReference type="InterPro" id="IPR001245">
    <property type="entry name" value="Ser-Thr/Tyr_kinase_cat_dom"/>
</dbReference>
<evidence type="ECO:0000256" key="1">
    <source>
        <dbReference type="SAM" id="MobiDB-lite"/>
    </source>
</evidence>
<dbReference type="PROSITE" id="PS50011">
    <property type="entry name" value="PROTEIN_KINASE_DOM"/>
    <property type="match status" value="1"/>
</dbReference>
<dbReference type="ExpressionAtlas" id="A0A3L6EZG4">
    <property type="expression patterns" value="baseline and differential"/>
</dbReference>
<dbReference type="Gene3D" id="3.30.200.20">
    <property type="entry name" value="Phosphorylase Kinase, domain 1"/>
    <property type="match status" value="1"/>
</dbReference>
<dbReference type="Pfam" id="PF07714">
    <property type="entry name" value="PK_Tyr_Ser-Thr"/>
    <property type="match status" value="1"/>
</dbReference>
<dbReference type="EMBL" id="NCVQ01000005">
    <property type="protein sequence ID" value="PWZ26444.1"/>
    <property type="molecule type" value="Genomic_DNA"/>
</dbReference>
<comment type="caution">
    <text evidence="5">The sequence shown here is derived from an EMBL/GenBank/DDBJ whole genome shotgun (WGS) entry which is preliminary data.</text>
</comment>
<name>A0A3L6EZG4_MAIZE</name>
<feature type="compositionally biased region" description="Polar residues" evidence="1">
    <location>
        <begin position="65"/>
        <end position="78"/>
    </location>
</feature>
<dbReference type="PANTHER" id="PTHR44329">
    <property type="entry name" value="SERINE/THREONINE-PROTEIN KINASE TNNI3K-RELATED"/>
    <property type="match status" value="1"/>
</dbReference>
<feature type="transmembrane region" description="Helical" evidence="2">
    <location>
        <begin position="620"/>
        <end position="637"/>
    </location>
</feature>
<dbReference type="InterPro" id="IPR025315">
    <property type="entry name" value="DUF4220"/>
</dbReference>
<evidence type="ECO:0000256" key="2">
    <source>
        <dbReference type="SAM" id="Phobius"/>
    </source>
</evidence>
<feature type="transmembrane region" description="Helical" evidence="2">
    <location>
        <begin position="577"/>
        <end position="600"/>
    </location>
</feature>
<keyword evidence="2" id="KW-0812">Transmembrane</keyword>
<dbReference type="InterPro" id="IPR051681">
    <property type="entry name" value="Ser/Thr_Kinases-Pseudokinases"/>
</dbReference>
<dbReference type="SUPFAM" id="SSF56112">
    <property type="entry name" value="Protein kinase-like (PK-like)"/>
    <property type="match status" value="1"/>
</dbReference>
<dbReference type="CDD" id="cd13999">
    <property type="entry name" value="STKc_MAP3K-like"/>
    <property type="match status" value="1"/>
</dbReference>
<keyword evidence="5" id="KW-0418">Kinase</keyword>
<proteinExistence type="predicted"/>
<dbReference type="Gene3D" id="1.10.510.10">
    <property type="entry name" value="Transferase(Phosphotransferase) domain 1"/>
    <property type="match status" value="1"/>
</dbReference>
<dbReference type="InterPro" id="IPR045865">
    <property type="entry name" value="ACT-like_dom_sf"/>
</dbReference>
<dbReference type="InterPro" id="IPR000719">
    <property type="entry name" value="Prot_kinase_dom"/>
</dbReference>
<evidence type="ECO:0000259" key="3">
    <source>
        <dbReference type="PROSITE" id="PS50011"/>
    </source>
</evidence>
<feature type="transmembrane region" description="Helical" evidence="2">
    <location>
        <begin position="539"/>
        <end position="556"/>
    </location>
</feature>
<dbReference type="PROSITE" id="PS00108">
    <property type="entry name" value="PROTEIN_KINASE_ST"/>
    <property type="match status" value="1"/>
</dbReference>
<dbReference type="Pfam" id="PF13968">
    <property type="entry name" value="DUF4220"/>
    <property type="match status" value="1"/>
</dbReference>
<feature type="domain" description="Protein kinase" evidence="3">
    <location>
        <begin position="275"/>
        <end position="532"/>
    </location>
</feature>
<evidence type="ECO:0000313" key="5">
    <source>
        <dbReference type="EMBL" id="PWZ26444.1"/>
    </source>
</evidence>
<dbReference type="Proteomes" id="UP000251960">
    <property type="component" value="Chromosome 4"/>
</dbReference>
<feature type="compositionally biased region" description="Low complexity" evidence="1">
    <location>
        <begin position="50"/>
        <end position="59"/>
    </location>
</feature>
<dbReference type="GO" id="GO:0005524">
    <property type="term" value="F:ATP binding"/>
    <property type="evidence" value="ECO:0007669"/>
    <property type="project" value="InterPro"/>
</dbReference>
<dbReference type="GO" id="GO:0004672">
    <property type="term" value="F:protein kinase activity"/>
    <property type="evidence" value="ECO:0007669"/>
    <property type="project" value="InterPro"/>
</dbReference>
<feature type="region of interest" description="Disordered" evidence="1">
    <location>
        <begin position="50"/>
        <end position="78"/>
    </location>
</feature>
<dbReference type="InterPro" id="IPR002912">
    <property type="entry name" value="ACT_dom"/>
</dbReference>
<reference evidence="5" key="1">
    <citation type="journal article" date="2018" name="Nat. Genet.">
        <title>Extensive intraspecific gene order and gene structural variations between Mo17 and other maize genomes.</title>
        <authorList>
            <person name="Sun S."/>
            <person name="Zhou Y."/>
            <person name="Chen J."/>
            <person name="Shi J."/>
            <person name="Zhao H."/>
            <person name="Zhao H."/>
            <person name="Song W."/>
            <person name="Zhang M."/>
            <person name="Cui Y."/>
            <person name="Dong X."/>
            <person name="Liu H."/>
            <person name="Ma X."/>
            <person name="Jiao Y."/>
            <person name="Wang B."/>
            <person name="Wei X."/>
            <person name="Stein J.C."/>
            <person name="Glaubitz J.C."/>
            <person name="Lu F."/>
            <person name="Yu G."/>
            <person name="Liang C."/>
            <person name="Fengler K."/>
            <person name="Li B."/>
            <person name="Rafalski A."/>
            <person name="Schnable P.S."/>
            <person name="Ware D.H."/>
            <person name="Buckler E.S."/>
            <person name="Lai J."/>
        </authorList>
    </citation>
    <scope>NUCLEOTIDE SEQUENCE [LARGE SCALE GENOMIC DNA]</scope>
    <source>
        <tissue evidence="5">Seedling</tissue>
    </source>
</reference>
<dbReference type="SUPFAM" id="SSF55021">
    <property type="entry name" value="ACT-like"/>
    <property type="match status" value="1"/>
</dbReference>
<protein>
    <submittedName>
        <fullName evidence="5">Serine/threonine-protein kinase STY46</fullName>
    </submittedName>
</protein>
<keyword evidence="5" id="KW-0808">Transferase</keyword>
<dbReference type="InterPro" id="IPR011009">
    <property type="entry name" value="Kinase-like_dom_sf"/>
</dbReference>
<sequence>MVVVGPRRASARARPRLATPCSRPHPLPLAGAGAVAAAAEVASGTSAARCSSASSTMATGRAPSSLPSSRPTSIDSPSGFSMVGGIGGVCGRINEIRISCYKLDVNIDKAEDVLIHQKVLAEAQDPDRRPAFTVRFLRLEEVNVDETTNSDAHEEGADIGEALSTRSKTSYAHIHEILFSTKDKPKLLSQLSALLSDIGLNIKEAHVFSTTDGYSLDVFVVDGWPVEETDGLHKALEVSILRNEGSWSGSESSASKRSLPFLAQDFESDIDTRLLKLVNKIASGSCGDMFLGTYSGEEVAVKVLNPQNLNKNVWSEFKQEINMLSPGECRSTSAPTQTSGNNGGFQLKKSGSSGTECMSRGSLFDFLHNEHNVLDLPTLLKFALDVCQGMSYLHQKGIIHRDLKSGNLLLDKNDVVKVADFGLARFQDGGGDMTAETGTYRWMAPEVINHQPYDSKADVYSFALVLWELMTSKIPYNTMTPLQAAVGVRQGLRPQIPENTHPRLINLMQRCWEATPTDRPSFEEIIPELEDIQAQAQSLALAKITLILTVGVFAVRNSLLLETPNPIIQVRISRADYIITLLLLGIALVVELVHAAFYLASDWAQVSLATMYVKRYWYEISPSIFGTLIAFLRRVTFSGQLMRNRMKQHSLMRNRIKQQDPVEVSDAVKRAVARSLISTYGGKEDDAVETSQWQELKGLSQLEVMLIWHVATEHCDISSGPAPTNRTITPRDDDRGVAIHLSRYCAYLIGSVPELLPSEPHLYQSSEGSSFLNPICIKVF</sequence>
<dbReference type="PRINTS" id="PR00109">
    <property type="entry name" value="TYRKINASE"/>
</dbReference>
<feature type="domain" description="ACT" evidence="4">
    <location>
        <begin position="176"/>
        <end position="248"/>
    </location>
</feature>
<dbReference type="AlphaFoldDB" id="A0A3L6EZG4"/>
<feature type="region of interest" description="Disordered" evidence="1">
    <location>
        <begin position="1"/>
        <end position="24"/>
    </location>
</feature>
<accession>A0A3L6EZG4</accession>
<evidence type="ECO:0000259" key="4">
    <source>
        <dbReference type="PROSITE" id="PS51671"/>
    </source>
</evidence>
<dbReference type="InterPro" id="IPR008271">
    <property type="entry name" value="Ser/Thr_kinase_AS"/>
</dbReference>
<keyword evidence="2" id="KW-0472">Membrane</keyword>
<organism evidence="5">
    <name type="scientific">Zea mays</name>
    <name type="common">Maize</name>
    <dbReference type="NCBI Taxonomy" id="4577"/>
    <lineage>
        <taxon>Eukaryota</taxon>
        <taxon>Viridiplantae</taxon>
        <taxon>Streptophyta</taxon>
        <taxon>Embryophyta</taxon>
        <taxon>Tracheophyta</taxon>
        <taxon>Spermatophyta</taxon>
        <taxon>Magnoliopsida</taxon>
        <taxon>Liliopsida</taxon>
        <taxon>Poales</taxon>
        <taxon>Poaceae</taxon>
        <taxon>PACMAD clade</taxon>
        <taxon>Panicoideae</taxon>
        <taxon>Andropogonodae</taxon>
        <taxon>Andropogoneae</taxon>
        <taxon>Tripsacinae</taxon>
        <taxon>Zea</taxon>
    </lineage>
</organism>